<reference evidence="1" key="1">
    <citation type="journal article" date="2015" name="Nature">
        <title>Complex archaea that bridge the gap between prokaryotes and eukaryotes.</title>
        <authorList>
            <person name="Spang A."/>
            <person name="Saw J.H."/>
            <person name="Jorgensen S.L."/>
            <person name="Zaremba-Niedzwiedzka K."/>
            <person name="Martijn J."/>
            <person name="Lind A.E."/>
            <person name="van Eijk R."/>
            <person name="Schleper C."/>
            <person name="Guy L."/>
            <person name="Ettema T.J."/>
        </authorList>
    </citation>
    <scope>NUCLEOTIDE SEQUENCE</scope>
</reference>
<sequence length="45" mass="5060">MGLIGFSGEVAHFVHLFFFFSSNAFNSSAQELFRVSLRRCQPSCS</sequence>
<dbReference type="AlphaFoldDB" id="A0A0F9JJM1"/>
<gene>
    <name evidence="1" type="ORF">LCGC14_1748660</name>
</gene>
<proteinExistence type="predicted"/>
<accession>A0A0F9JJM1</accession>
<organism evidence="1">
    <name type="scientific">marine sediment metagenome</name>
    <dbReference type="NCBI Taxonomy" id="412755"/>
    <lineage>
        <taxon>unclassified sequences</taxon>
        <taxon>metagenomes</taxon>
        <taxon>ecological metagenomes</taxon>
    </lineage>
</organism>
<dbReference type="EMBL" id="LAZR01016099">
    <property type="protein sequence ID" value="KKM05971.1"/>
    <property type="molecule type" value="Genomic_DNA"/>
</dbReference>
<name>A0A0F9JJM1_9ZZZZ</name>
<evidence type="ECO:0000313" key="1">
    <source>
        <dbReference type="EMBL" id="KKM05971.1"/>
    </source>
</evidence>
<protein>
    <submittedName>
        <fullName evidence="1">Uncharacterized protein</fullName>
    </submittedName>
</protein>
<feature type="non-terminal residue" evidence="1">
    <location>
        <position position="45"/>
    </location>
</feature>
<comment type="caution">
    <text evidence="1">The sequence shown here is derived from an EMBL/GenBank/DDBJ whole genome shotgun (WGS) entry which is preliminary data.</text>
</comment>